<dbReference type="Proteomes" id="UP001075354">
    <property type="component" value="Chromosome 7"/>
</dbReference>
<dbReference type="AlphaFoldDB" id="A0AAV7XK50"/>
<organism evidence="1 2">
    <name type="scientific">Megalurothrips usitatus</name>
    <name type="common">bean blossom thrips</name>
    <dbReference type="NCBI Taxonomy" id="439358"/>
    <lineage>
        <taxon>Eukaryota</taxon>
        <taxon>Metazoa</taxon>
        <taxon>Ecdysozoa</taxon>
        <taxon>Arthropoda</taxon>
        <taxon>Hexapoda</taxon>
        <taxon>Insecta</taxon>
        <taxon>Pterygota</taxon>
        <taxon>Neoptera</taxon>
        <taxon>Paraneoptera</taxon>
        <taxon>Thysanoptera</taxon>
        <taxon>Terebrantia</taxon>
        <taxon>Thripoidea</taxon>
        <taxon>Thripidae</taxon>
        <taxon>Megalurothrips</taxon>
    </lineage>
</organism>
<dbReference type="SUPFAM" id="SSF56672">
    <property type="entry name" value="DNA/RNA polymerases"/>
    <property type="match status" value="1"/>
</dbReference>
<reference evidence="1" key="1">
    <citation type="submission" date="2022-12" db="EMBL/GenBank/DDBJ databases">
        <title>Chromosome-level genome assembly of the bean flower thrips Megalurothrips usitatus.</title>
        <authorList>
            <person name="Ma L."/>
            <person name="Liu Q."/>
            <person name="Li H."/>
            <person name="Cai W."/>
        </authorList>
    </citation>
    <scope>NUCLEOTIDE SEQUENCE</scope>
    <source>
        <strain evidence="1">Cailab_2022a</strain>
    </source>
</reference>
<accession>A0AAV7XK50</accession>
<dbReference type="PANTHER" id="PTHR31511">
    <property type="entry name" value="PROTEIN CBG23764"/>
    <property type="match status" value="1"/>
</dbReference>
<protein>
    <recommendedName>
        <fullName evidence="3">DNA-directed DNA polymerase</fullName>
    </recommendedName>
</protein>
<dbReference type="InterPro" id="IPR023211">
    <property type="entry name" value="DNA_pol_palm_dom_sf"/>
</dbReference>
<keyword evidence="2" id="KW-1185">Reference proteome</keyword>
<evidence type="ECO:0000313" key="2">
    <source>
        <dbReference type="Proteomes" id="UP001075354"/>
    </source>
</evidence>
<evidence type="ECO:0000313" key="1">
    <source>
        <dbReference type="EMBL" id="KAJ1526465.1"/>
    </source>
</evidence>
<dbReference type="Gene3D" id="3.90.1600.10">
    <property type="entry name" value="Palm domain of DNA polymerase"/>
    <property type="match status" value="1"/>
</dbReference>
<gene>
    <name evidence="1" type="ORF">ONE63_009598</name>
</gene>
<evidence type="ECO:0008006" key="3">
    <source>
        <dbReference type="Google" id="ProtNLM"/>
    </source>
</evidence>
<proteinExistence type="predicted"/>
<sequence>MHLFWQRAMYGGFTTVVSQNEKGNNRFCSDYDPTQKTTWLMYLDAVSLYASTMAGEKYPTGNFQWVTDLTEFDPLAVDCTGDTGYLVEATFTFPEQMHGYFADFPPCPVKRPVSAEELSPRSEMLATLLGLDPHQKVKKLVADLHERTNYVLPLSTLQFVVGLGVELISVTRVMSFSQAPILAPYLELCLRLRAQSKTKLESDILKLAGNSVFGFTLRDCLNELDVRLVYNEKAMSKLINSPRYEKLKKEYGDAVSLVFSDTDSIVAKVEKETEDSYSTDLIPKFGDILDTRNYDPSSPHYSLERKKRPGCFTDELGGRILEEIVCLKPKSYCCKIKNAPLIIRSEGVPMSTQKLFLFEDYKKCLLQGDPKTVEFKRIGRKRQRLYTFSCSKIALSSFENKRFWLDTPLYRSLPFGHAAIKTLSSEESQLSRS</sequence>
<dbReference type="GO" id="GO:0071897">
    <property type="term" value="P:DNA biosynthetic process"/>
    <property type="evidence" value="ECO:0007669"/>
    <property type="project" value="UniProtKB-ARBA"/>
</dbReference>
<dbReference type="EMBL" id="JAPTSV010000007">
    <property type="protein sequence ID" value="KAJ1526465.1"/>
    <property type="molecule type" value="Genomic_DNA"/>
</dbReference>
<comment type="caution">
    <text evidence="1">The sequence shown here is derived from an EMBL/GenBank/DDBJ whole genome shotgun (WGS) entry which is preliminary data.</text>
</comment>
<name>A0AAV7XK50_9NEOP</name>
<dbReference type="PANTHER" id="PTHR31511:SF12">
    <property type="entry name" value="RHO TERMINATION FACTOR N-TERMINAL DOMAIN-CONTAINING PROTEIN"/>
    <property type="match status" value="1"/>
</dbReference>
<dbReference type="InterPro" id="IPR043502">
    <property type="entry name" value="DNA/RNA_pol_sf"/>
</dbReference>